<evidence type="ECO:0000313" key="2">
    <source>
        <dbReference type="Proteomes" id="UP000198644"/>
    </source>
</evidence>
<dbReference type="Proteomes" id="UP000198644">
    <property type="component" value="Unassembled WGS sequence"/>
</dbReference>
<dbReference type="EMBL" id="FOYW01000001">
    <property type="protein sequence ID" value="SFR62702.1"/>
    <property type="molecule type" value="Genomic_DNA"/>
</dbReference>
<dbReference type="InterPro" id="IPR038695">
    <property type="entry name" value="Saro_0823-like_sf"/>
</dbReference>
<evidence type="ECO:0008006" key="3">
    <source>
        <dbReference type="Google" id="ProtNLM"/>
    </source>
</evidence>
<keyword evidence="2" id="KW-1185">Reference proteome</keyword>
<sequence length="131" mass="14929">MVVNRILGKTQYRKSMVESEGGRRAIVSIADTWLKRYRGFKSKHAASAVDGILIYPCSSIHTIGMDFDIDVYFLDKDFRVVRRCPSVGPRQCRFIFGARYALELKSGQAAFPFASIGEKLSVRDERCWDVQ</sequence>
<gene>
    <name evidence="1" type="ORF">SAMN05216203_1931</name>
</gene>
<proteinExistence type="predicted"/>
<dbReference type="STRING" id="650891.SAMN05216203_1931"/>
<dbReference type="Pfam" id="PF02643">
    <property type="entry name" value="DUF192"/>
    <property type="match status" value="1"/>
</dbReference>
<dbReference type="Gene3D" id="2.60.120.1140">
    <property type="entry name" value="Protein of unknown function DUF192"/>
    <property type="match status" value="1"/>
</dbReference>
<organism evidence="1 2">
    <name type="scientific">Marinobacter daqiaonensis</name>
    <dbReference type="NCBI Taxonomy" id="650891"/>
    <lineage>
        <taxon>Bacteria</taxon>
        <taxon>Pseudomonadati</taxon>
        <taxon>Pseudomonadota</taxon>
        <taxon>Gammaproteobacteria</taxon>
        <taxon>Pseudomonadales</taxon>
        <taxon>Marinobacteraceae</taxon>
        <taxon>Marinobacter</taxon>
    </lineage>
</organism>
<accession>A0A1I6I7J4</accession>
<dbReference type="InterPro" id="IPR003795">
    <property type="entry name" value="DUF192"/>
</dbReference>
<evidence type="ECO:0000313" key="1">
    <source>
        <dbReference type="EMBL" id="SFR62702.1"/>
    </source>
</evidence>
<protein>
    <recommendedName>
        <fullName evidence="3">DUF192 domain-containing protein</fullName>
    </recommendedName>
</protein>
<name>A0A1I6I7J4_9GAMM</name>
<reference evidence="2" key="1">
    <citation type="submission" date="2016-10" db="EMBL/GenBank/DDBJ databases">
        <authorList>
            <person name="Varghese N."/>
            <person name="Submissions S."/>
        </authorList>
    </citation>
    <scope>NUCLEOTIDE SEQUENCE [LARGE SCALE GENOMIC DNA]</scope>
    <source>
        <strain evidence="2">CGMCC 1.9167</strain>
    </source>
</reference>
<dbReference type="AlphaFoldDB" id="A0A1I6I7J4"/>